<protein>
    <recommendedName>
        <fullName evidence="1">ATP-dependent DNA helicase</fullName>
        <ecNumber evidence="1">5.6.2.3</ecNumber>
    </recommendedName>
</protein>
<keyword evidence="1" id="KW-0378">Hydrolase</keyword>
<comment type="catalytic activity">
    <reaction evidence="1">
        <text>ATP + H2O = ADP + phosphate + H(+)</text>
        <dbReference type="Rhea" id="RHEA:13065"/>
        <dbReference type="ChEBI" id="CHEBI:15377"/>
        <dbReference type="ChEBI" id="CHEBI:15378"/>
        <dbReference type="ChEBI" id="CHEBI:30616"/>
        <dbReference type="ChEBI" id="CHEBI:43474"/>
        <dbReference type="ChEBI" id="CHEBI:456216"/>
        <dbReference type="EC" id="5.6.2.3"/>
    </reaction>
</comment>
<evidence type="ECO:0000259" key="4">
    <source>
        <dbReference type="Pfam" id="PF14214"/>
    </source>
</evidence>
<comment type="cofactor">
    <cofactor evidence="1">
        <name>Mg(2+)</name>
        <dbReference type="ChEBI" id="CHEBI:18420"/>
    </cofactor>
</comment>
<dbReference type="OrthoDB" id="1900198at2759"/>
<feature type="domain" description="Helitron helicase-like" evidence="4">
    <location>
        <begin position="408"/>
        <end position="568"/>
    </location>
</feature>
<dbReference type="GO" id="GO:0000723">
    <property type="term" value="P:telomere maintenance"/>
    <property type="evidence" value="ECO:0007669"/>
    <property type="project" value="InterPro"/>
</dbReference>
<comment type="similarity">
    <text evidence="1">Belongs to the helicase family.</text>
</comment>
<dbReference type="Pfam" id="PF05970">
    <property type="entry name" value="PIF1"/>
    <property type="match status" value="1"/>
</dbReference>
<dbReference type="GO" id="GO:0006281">
    <property type="term" value="P:DNA repair"/>
    <property type="evidence" value="ECO:0007669"/>
    <property type="project" value="UniProtKB-KW"/>
</dbReference>
<keyword evidence="1" id="KW-0227">DNA damage</keyword>
<dbReference type="InterPro" id="IPR025476">
    <property type="entry name" value="Helitron_helicase-like"/>
</dbReference>
<dbReference type="Proteomes" id="UP000187203">
    <property type="component" value="Unassembled WGS sequence"/>
</dbReference>
<comment type="caution">
    <text evidence="5">The sequence shown here is derived from an EMBL/GenBank/DDBJ whole genome shotgun (WGS) entry which is preliminary data.</text>
</comment>
<dbReference type="EC" id="5.6.2.3" evidence="1"/>
<dbReference type="AlphaFoldDB" id="A0A1R3IT99"/>
<gene>
    <name evidence="5" type="ORF">COLO4_21425</name>
</gene>
<evidence type="ECO:0000313" key="5">
    <source>
        <dbReference type="EMBL" id="OMO85808.1"/>
    </source>
</evidence>
<keyword evidence="6" id="KW-1185">Reference proteome</keyword>
<reference evidence="6" key="1">
    <citation type="submission" date="2013-09" db="EMBL/GenBank/DDBJ databases">
        <title>Corchorus olitorius genome sequencing.</title>
        <authorList>
            <person name="Alam M."/>
            <person name="Haque M.S."/>
            <person name="Islam M.S."/>
            <person name="Emdad E.M."/>
            <person name="Islam M.M."/>
            <person name="Ahmed B."/>
            <person name="Halim A."/>
            <person name="Hossen Q.M.M."/>
            <person name="Hossain M.Z."/>
            <person name="Ahmed R."/>
            <person name="Khan M.M."/>
            <person name="Islam R."/>
            <person name="Rashid M.M."/>
            <person name="Khan S.A."/>
            <person name="Rahman M.S."/>
            <person name="Alam M."/>
            <person name="Yahiya A.S."/>
            <person name="Khan M.S."/>
            <person name="Azam M.S."/>
            <person name="Haque T."/>
            <person name="Lashkar M.Z.H."/>
            <person name="Akhand A.I."/>
            <person name="Morshed G."/>
            <person name="Roy S."/>
            <person name="Uddin K.S."/>
            <person name="Rabeya T."/>
            <person name="Hossain A.S."/>
            <person name="Chowdhury A."/>
            <person name="Snigdha A.R."/>
            <person name="Mortoza M.S."/>
            <person name="Matin S.A."/>
            <person name="Hoque S.M.E."/>
            <person name="Islam M.K."/>
            <person name="Roy D.K."/>
            <person name="Haider R."/>
            <person name="Moosa M.M."/>
            <person name="Elias S.M."/>
            <person name="Hasan A.M."/>
            <person name="Jahan S."/>
            <person name="Shafiuddin M."/>
            <person name="Mahmood N."/>
            <person name="Shommy N.S."/>
        </authorList>
    </citation>
    <scope>NUCLEOTIDE SEQUENCE [LARGE SCALE GENOMIC DNA]</scope>
    <source>
        <strain evidence="6">cv. O-4</strain>
    </source>
</reference>
<dbReference type="GO" id="GO:0005524">
    <property type="term" value="F:ATP binding"/>
    <property type="evidence" value="ECO:0007669"/>
    <property type="project" value="UniProtKB-KW"/>
</dbReference>
<keyword evidence="1" id="KW-0234">DNA repair</keyword>
<keyword evidence="1" id="KW-0067">ATP-binding</keyword>
<dbReference type="STRING" id="93759.A0A1R3IT99"/>
<dbReference type="PANTHER" id="PTHR45786:SF74">
    <property type="entry name" value="ATP-DEPENDENT DNA HELICASE"/>
    <property type="match status" value="1"/>
</dbReference>
<feature type="region of interest" description="Disordered" evidence="2">
    <location>
        <begin position="1"/>
        <end position="26"/>
    </location>
</feature>
<keyword evidence="1 5" id="KW-0347">Helicase</keyword>
<sequence>MAKRSSESRVARVAKRRKPVKPTPKYFQSSTVTDVGELQTVECRVSWVRGLSQKIIKDFEARARNSISDGDIPSSSKDNCIAHRSRFSMPFAQDLMDGIGQAMDHRSDMLPAVDSTHIKNIFQYNSFGGPSDRCQACNIFMWSRESVGPHSGTSLRFSLCCQQGLVRLPALRDPPPFLDDLFDHSKGGLHEHFRSNIRTYNSLIQFTSLGGKIDSSINDGSFPFIFRVNNQTHHRIGPLLPPQGRHPTFSQLYIYDTQNELANRMSAIAANDNRPSINAIIVESLILMFDEVNEIAKAFRMARERFEQVPNRPFRLRLIASREGDGRNYCPPTSSHIAGIIVDDSEEGNSVRDIIVEHRSGELQHISITHPLYMSMQYPILFPYGDDGFTVGIPYADSPLKQRPHRKTQFLVDVQSTISQSRLQYIRQNQRKIRVEMHKDVSDAIYRGDNDGNSVGKRIILPASFTGSPRYMFQSYQDAIVICREYGFPDLFITFTCNGNWPEIEQALSSIPGQRPEDRPDIVARVFKLKLDELLDDLTKREYFGLSSALTYNIEFQKRGLPHVHILLWLKNSSAFRVPQNVDRCISAELPDQAVDPIGYEAVKGFMMHGPCGLARRTAPCMNEGRCNKYYPKEFQLETKVNESGYYLYRRRDSSITCKKSGIDLDNRFVVPHNLDLVIRYMAHINVEVCTHSRVMKQEMDETVDEVKTYLDGRYLCAYEAAWRIFGFPINHKQPAVVRLPIHLQGEQNIYFHDGEDLQAVLNRLDVEKTMFTEWMAANDKYEAARSYLYADFPTGWVWNGKNKDWTPRQRGETIGRIIHVHYAAGEVYYLRLLLNVDDNEWQEALDQTSQWATADYLRELFVYFMMHSRVVNPALLFEKNWRLMSDDIERRFSQAIGMPNYVMDETDLRNYVLLALDEMLSRDCSSLAEKNLPQPTMPLADHYSNRPFGGLTVVMGGDFRQILPVIPGGTKADILRSAICTSPLWDDCIYS</sequence>
<dbReference type="GO" id="GO:0043139">
    <property type="term" value="F:5'-3' DNA helicase activity"/>
    <property type="evidence" value="ECO:0007669"/>
    <property type="project" value="UniProtKB-EC"/>
</dbReference>
<feature type="compositionally biased region" description="Basic and acidic residues" evidence="2">
    <location>
        <begin position="1"/>
        <end position="10"/>
    </location>
</feature>
<dbReference type="GO" id="GO:0006310">
    <property type="term" value="P:DNA recombination"/>
    <property type="evidence" value="ECO:0007669"/>
    <property type="project" value="UniProtKB-KW"/>
</dbReference>
<dbReference type="PANTHER" id="PTHR45786">
    <property type="entry name" value="DNA BINDING PROTEIN-LIKE"/>
    <property type="match status" value="1"/>
</dbReference>
<feature type="domain" description="DNA helicase Pif1-like DEAD-box helicase" evidence="3">
    <location>
        <begin position="914"/>
        <end position="989"/>
    </location>
</feature>
<evidence type="ECO:0000256" key="1">
    <source>
        <dbReference type="RuleBase" id="RU363044"/>
    </source>
</evidence>
<dbReference type="EMBL" id="AWUE01017664">
    <property type="protein sequence ID" value="OMO85808.1"/>
    <property type="molecule type" value="Genomic_DNA"/>
</dbReference>
<name>A0A1R3IT99_9ROSI</name>
<proteinExistence type="inferred from homology"/>
<evidence type="ECO:0000256" key="2">
    <source>
        <dbReference type="SAM" id="MobiDB-lite"/>
    </source>
</evidence>
<keyword evidence="1" id="KW-0547">Nucleotide-binding</keyword>
<dbReference type="InterPro" id="IPR010285">
    <property type="entry name" value="DNA_helicase_pif1-like_DEAD"/>
</dbReference>
<organism evidence="5 6">
    <name type="scientific">Corchorus olitorius</name>
    <dbReference type="NCBI Taxonomy" id="93759"/>
    <lineage>
        <taxon>Eukaryota</taxon>
        <taxon>Viridiplantae</taxon>
        <taxon>Streptophyta</taxon>
        <taxon>Embryophyta</taxon>
        <taxon>Tracheophyta</taxon>
        <taxon>Spermatophyta</taxon>
        <taxon>Magnoliopsida</taxon>
        <taxon>eudicotyledons</taxon>
        <taxon>Gunneridae</taxon>
        <taxon>Pentapetalae</taxon>
        <taxon>rosids</taxon>
        <taxon>malvids</taxon>
        <taxon>Malvales</taxon>
        <taxon>Malvaceae</taxon>
        <taxon>Grewioideae</taxon>
        <taxon>Apeibeae</taxon>
        <taxon>Corchorus</taxon>
    </lineage>
</organism>
<evidence type="ECO:0000313" key="6">
    <source>
        <dbReference type="Proteomes" id="UP000187203"/>
    </source>
</evidence>
<accession>A0A1R3IT99</accession>
<evidence type="ECO:0000259" key="3">
    <source>
        <dbReference type="Pfam" id="PF05970"/>
    </source>
</evidence>
<dbReference type="GO" id="GO:0016887">
    <property type="term" value="F:ATP hydrolysis activity"/>
    <property type="evidence" value="ECO:0007669"/>
    <property type="project" value="RHEA"/>
</dbReference>
<dbReference type="Pfam" id="PF14214">
    <property type="entry name" value="Helitron_like_N"/>
    <property type="match status" value="1"/>
</dbReference>
<keyword evidence="1" id="KW-0233">DNA recombination</keyword>